<sequence>MLRTLLITMLLLAQPLFAETNCHCPQGENVALDQQCPNPFTTEQALTELNHLLPSRGTGSIADEFYQAEQQRVQNGVLQQLSCGELEIRRQLLPDIANQNHNRANVAIKSLESLYQSHNALSESAQTTYRRKHTPDVMMLDRYNHFYDDYEPTYASPYYNHHLVPHLYYRHKNIYWSDR</sequence>
<dbReference type="KEGG" id="blep:AL038_05975"/>
<dbReference type="AlphaFoldDB" id="A0A2N9YJD6"/>
<dbReference type="RefSeq" id="WP_062150411.1">
    <property type="nucleotide sequence ID" value="NZ_CP012373.2"/>
</dbReference>
<evidence type="ECO:0000256" key="1">
    <source>
        <dbReference type="SAM" id="SignalP"/>
    </source>
</evidence>
<reference evidence="3" key="1">
    <citation type="submission" date="2016-12" db="EMBL/GenBank/DDBJ databases">
        <title>Complete Genome Sequence of Beggiatoa leptomitiformis D-401.</title>
        <authorList>
            <person name="Fomenkov A."/>
            <person name="Vincze T."/>
            <person name="Grabovich M."/>
            <person name="Anton B.P."/>
            <person name="Dubinina G."/>
            <person name="Orlova M."/>
            <person name="Belousova E."/>
            <person name="Roberts R.J."/>
        </authorList>
    </citation>
    <scope>NUCLEOTIDE SEQUENCE [LARGE SCALE GENOMIC DNA]</scope>
    <source>
        <strain evidence="3">D-401</strain>
    </source>
</reference>
<name>A0A2N9YJD6_9GAMM</name>
<dbReference type="Proteomes" id="UP000234271">
    <property type="component" value="Chromosome"/>
</dbReference>
<keyword evidence="1" id="KW-0732">Signal</keyword>
<accession>A0A2N9YJD6</accession>
<gene>
    <name evidence="2" type="ORF">BLE401_18345</name>
</gene>
<evidence type="ECO:0000313" key="3">
    <source>
        <dbReference type="Proteomes" id="UP000234271"/>
    </source>
</evidence>
<feature type="signal peptide" evidence="1">
    <location>
        <begin position="1"/>
        <end position="18"/>
    </location>
</feature>
<keyword evidence="3" id="KW-1185">Reference proteome</keyword>
<dbReference type="OrthoDB" id="9950599at2"/>
<evidence type="ECO:0000313" key="2">
    <source>
        <dbReference type="EMBL" id="AUI70465.1"/>
    </source>
</evidence>
<proteinExistence type="predicted"/>
<organism evidence="2 3">
    <name type="scientific">Beggiatoa leptomitoformis</name>
    <dbReference type="NCBI Taxonomy" id="288004"/>
    <lineage>
        <taxon>Bacteria</taxon>
        <taxon>Pseudomonadati</taxon>
        <taxon>Pseudomonadota</taxon>
        <taxon>Gammaproteobacteria</taxon>
        <taxon>Thiotrichales</taxon>
        <taxon>Thiotrichaceae</taxon>
        <taxon>Beggiatoa</taxon>
    </lineage>
</organism>
<feature type="chain" id="PRO_5014705728" evidence="1">
    <location>
        <begin position="19"/>
        <end position="179"/>
    </location>
</feature>
<dbReference type="EMBL" id="CP018889">
    <property type="protein sequence ID" value="AUI70465.1"/>
    <property type="molecule type" value="Genomic_DNA"/>
</dbReference>
<dbReference type="STRING" id="288004.AL038_05975"/>
<protein>
    <submittedName>
        <fullName evidence="2">Uncharacterized protein</fullName>
    </submittedName>
</protein>